<keyword evidence="2" id="KW-0378">Hydrolase</keyword>
<feature type="domain" description="AB hydrolase-1" evidence="1">
    <location>
        <begin position="44"/>
        <end position="238"/>
    </location>
</feature>
<gene>
    <name evidence="2" type="ORF">SAMN06297144_2732</name>
</gene>
<dbReference type="EMBL" id="OBMI01000003">
    <property type="protein sequence ID" value="SOB87597.1"/>
    <property type="molecule type" value="Genomic_DNA"/>
</dbReference>
<proteinExistence type="predicted"/>
<evidence type="ECO:0000313" key="3">
    <source>
        <dbReference type="Proteomes" id="UP000219494"/>
    </source>
</evidence>
<organism evidence="2 3">
    <name type="scientific">Sphingomonas guangdongensis</name>
    <dbReference type="NCBI Taxonomy" id="1141890"/>
    <lineage>
        <taxon>Bacteria</taxon>
        <taxon>Pseudomonadati</taxon>
        <taxon>Pseudomonadota</taxon>
        <taxon>Alphaproteobacteria</taxon>
        <taxon>Sphingomonadales</taxon>
        <taxon>Sphingomonadaceae</taxon>
        <taxon>Sphingomonas</taxon>
    </lineage>
</organism>
<sequence>MRRVLEITCESDTIVATLDEAASSTGLLIVSGGNEIRAGAHRGMALLAADLAAQGVPVLRYDRRGIGDSTGENRGFEESAADIAAAAAALRATGVTRVVAFGNCDAASALALFHAAAGLDALVLANPWTGNSGSGDLPQAAAIRARYAERLRDPREWLRLLGGGVNLRKLAGGLLKVVKPTSAEGLVERMADALRASGIPATFLLATRDNTAVAFRAAWKAGSPGKIVELTSSSHSFAGAADKTWLGERLLEAVKLPFL</sequence>
<dbReference type="SUPFAM" id="SSF53474">
    <property type="entry name" value="alpha/beta-Hydrolases"/>
    <property type="match status" value="1"/>
</dbReference>
<dbReference type="GO" id="GO:0016787">
    <property type="term" value="F:hydrolase activity"/>
    <property type="evidence" value="ECO:0007669"/>
    <property type="project" value="UniProtKB-KW"/>
</dbReference>
<dbReference type="AlphaFoldDB" id="A0A285R5H8"/>
<dbReference type="InterPro" id="IPR000073">
    <property type="entry name" value="AB_hydrolase_1"/>
</dbReference>
<dbReference type="Proteomes" id="UP000219494">
    <property type="component" value="Unassembled WGS sequence"/>
</dbReference>
<evidence type="ECO:0000259" key="1">
    <source>
        <dbReference type="Pfam" id="PF12697"/>
    </source>
</evidence>
<reference evidence="2 3" key="1">
    <citation type="submission" date="2017-07" db="EMBL/GenBank/DDBJ databases">
        <authorList>
            <person name="Sun Z.S."/>
            <person name="Albrecht U."/>
            <person name="Echele G."/>
            <person name="Lee C.C."/>
        </authorList>
    </citation>
    <scope>NUCLEOTIDE SEQUENCE [LARGE SCALE GENOMIC DNA]</scope>
    <source>
        <strain evidence="2 3">CGMCC 1.12672</strain>
    </source>
</reference>
<dbReference type="NCBIfam" id="TIGR03100">
    <property type="entry name" value="hydr1_PEP"/>
    <property type="match status" value="1"/>
</dbReference>
<dbReference type="Pfam" id="PF12697">
    <property type="entry name" value="Abhydrolase_6"/>
    <property type="match status" value="1"/>
</dbReference>
<dbReference type="Gene3D" id="3.40.50.1820">
    <property type="entry name" value="alpha/beta hydrolase"/>
    <property type="match status" value="1"/>
</dbReference>
<accession>A0A285R5H8</accession>
<keyword evidence="3" id="KW-1185">Reference proteome</keyword>
<dbReference type="InterPro" id="IPR017531">
    <property type="entry name" value="Hydrolase-1_PEP"/>
</dbReference>
<evidence type="ECO:0000313" key="2">
    <source>
        <dbReference type="EMBL" id="SOB87597.1"/>
    </source>
</evidence>
<protein>
    <submittedName>
        <fullName evidence="2">Exosortase A system-associated hydrolase 1</fullName>
    </submittedName>
</protein>
<name>A0A285R5H8_9SPHN</name>
<dbReference type="InterPro" id="IPR029058">
    <property type="entry name" value="AB_hydrolase_fold"/>
</dbReference>
<dbReference type="OrthoDB" id="249225at2"/>
<dbReference type="RefSeq" id="WP_097064579.1">
    <property type="nucleotide sequence ID" value="NZ_OBMI01000003.1"/>
</dbReference>